<sequence>MARSQKAKAKQSSIRSRSARRAPSPAPASLTNIPRAASPTTEKAKLASTLSRPLDTSLPEPLTSHIPSLALTNTAGVHKKTRGKKLSAKQRKRKEEGILKAEAALEKFAKKVDGGVQRGRTVKI</sequence>
<keyword evidence="6" id="KW-0539">Nucleus</keyword>
<feature type="compositionally biased region" description="Low complexity" evidence="7">
    <location>
        <begin position="10"/>
        <end position="29"/>
    </location>
</feature>
<keyword evidence="9" id="KW-1185">Reference proteome</keyword>
<dbReference type="InterPro" id="IPR022784">
    <property type="entry name" value="Ribosome_bgen_Alb1"/>
</dbReference>
<dbReference type="AlphaFoldDB" id="A0A3N4II63"/>
<accession>A0A3N4II63</accession>
<keyword evidence="5" id="KW-0690">Ribosome biogenesis</keyword>
<dbReference type="GO" id="GO:0005634">
    <property type="term" value="C:nucleus"/>
    <property type="evidence" value="ECO:0007669"/>
    <property type="project" value="UniProtKB-SubCell"/>
</dbReference>
<keyword evidence="4" id="KW-0963">Cytoplasm</keyword>
<evidence type="ECO:0000256" key="6">
    <source>
        <dbReference type="ARBA" id="ARBA00023242"/>
    </source>
</evidence>
<evidence type="ECO:0000256" key="7">
    <source>
        <dbReference type="SAM" id="MobiDB-lite"/>
    </source>
</evidence>
<dbReference type="EMBL" id="ML119659">
    <property type="protein sequence ID" value="RPA84398.1"/>
    <property type="molecule type" value="Genomic_DNA"/>
</dbReference>
<evidence type="ECO:0000256" key="2">
    <source>
        <dbReference type="ARBA" id="ARBA00004496"/>
    </source>
</evidence>
<evidence type="ECO:0000256" key="1">
    <source>
        <dbReference type="ARBA" id="ARBA00004123"/>
    </source>
</evidence>
<protein>
    <submittedName>
        <fullName evidence="8">Uncharacterized protein</fullName>
    </submittedName>
</protein>
<comment type="subcellular location">
    <subcellularLocation>
        <location evidence="2">Cytoplasm</location>
    </subcellularLocation>
    <subcellularLocation>
        <location evidence="1">Nucleus</location>
    </subcellularLocation>
</comment>
<evidence type="ECO:0000256" key="3">
    <source>
        <dbReference type="ARBA" id="ARBA00022448"/>
    </source>
</evidence>
<proteinExistence type="predicted"/>
<dbReference type="GO" id="GO:0005737">
    <property type="term" value="C:cytoplasm"/>
    <property type="evidence" value="ECO:0007669"/>
    <property type="project" value="UniProtKB-SubCell"/>
</dbReference>
<dbReference type="GO" id="GO:0042254">
    <property type="term" value="P:ribosome biogenesis"/>
    <property type="evidence" value="ECO:0007669"/>
    <property type="project" value="UniProtKB-KW"/>
</dbReference>
<evidence type="ECO:0000256" key="4">
    <source>
        <dbReference type="ARBA" id="ARBA00022490"/>
    </source>
</evidence>
<reference evidence="8 9" key="1">
    <citation type="journal article" date="2018" name="Nat. Ecol. Evol.">
        <title>Pezizomycetes genomes reveal the molecular basis of ectomycorrhizal truffle lifestyle.</title>
        <authorList>
            <person name="Murat C."/>
            <person name="Payen T."/>
            <person name="Noel B."/>
            <person name="Kuo A."/>
            <person name="Morin E."/>
            <person name="Chen J."/>
            <person name="Kohler A."/>
            <person name="Krizsan K."/>
            <person name="Balestrini R."/>
            <person name="Da Silva C."/>
            <person name="Montanini B."/>
            <person name="Hainaut M."/>
            <person name="Levati E."/>
            <person name="Barry K.W."/>
            <person name="Belfiori B."/>
            <person name="Cichocki N."/>
            <person name="Clum A."/>
            <person name="Dockter R.B."/>
            <person name="Fauchery L."/>
            <person name="Guy J."/>
            <person name="Iotti M."/>
            <person name="Le Tacon F."/>
            <person name="Lindquist E.A."/>
            <person name="Lipzen A."/>
            <person name="Malagnac F."/>
            <person name="Mello A."/>
            <person name="Molinier V."/>
            <person name="Miyauchi S."/>
            <person name="Poulain J."/>
            <person name="Riccioni C."/>
            <person name="Rubini A."/>
            <person name="Sitrit Y."/>
            <person name="Splivallo R."/>
            <person name="Traeger S."/>
            <person name="Wang M."/>
            <person name="Zifcakova L."/>
            <person name="Wipf D."/>
            <person name="Zambonelli A."/>
            <person name="Paolocci F."/>
            <person name="Nowrousian M."/>
            <person name="Ottonello S."/>
            <person name="Baldrian P."/>
            <person name="Spatafora J.W."/>
            <person name="Henrissat B."/>
            <person name="Nagy L.G."/>
            <person name="Aury J.M."/>
            <person name="Wincker P."/>
            <person name="Grigoriev I.V."/>
            <person name="Bonfante P."/>
            <person name="Martin F.M."/>
        </authorList>
    </citation>
    <scope>NUCLEOTIDE SEQUENCE [LARGE SCALE GENOMIC DNA]</scope>
    <source>
        <strain evidence="8 9">RN42</strain>
    </source>
</reference>
<dbReference type="Proteomes" id="UP000275078">
    <property type="component" value="Unassembled WGS sequence"/>
</dbReference>
<evidence type="ECO:0000313" key="8">
    <source>
        <dbReference type="EMBL" id="RPA84398.1"/>
    </source>
</evidence>
<feature type="region of interest" description="Disordered" evidence="7">
    <location>
        <begin position="1"/>
        <end position="94"/>
    </location>
</feature>
<evidence type="ECO:0000313" key="9">
    <source>
        <dbReference type="Proteomes" id="UP000275078"/>
    </source>
</evidence>
<dbReference type="Pfam" id="PF09135">
    <property type="entry name" value="Alb1"/>
    <property type="match status" value="1"/>
</dbReference>
<evidence type="ECO:0000256" key="5">
    <source>
        <dbReference type="ARBA" id="ARBA00022517"/>
    </source>
</evidence>
<feature type="compositionally biased region" description="Basic residues" evidence="7">
    <location>
        <begin position="77"/>
        <end position="92"/>
    </location>
</feature>
<name>A0A3N4II63_ASCIM</name>
<organism evidence="8 9">
    <name type="scientific">Ascobolus immersus RN42</name>
    <dbReference type="NCBI Taxonomy" id="1160509"/>
    <lineage>
        <taxon>Eukaryota</taxon>
        <taxon>Fungi</taxon>
        <taxon>Dikarya</taxon>
        <taxon>Ascomycota</taxon>
        <taxon>Pezizomycotina</taxon>
        <taxon>Pezizomycetes</taxon>
        <taxon>Pezizales</taxon>
        <taxon>Ascobolaceae</taxon>
        <taxon>Ascobolus</taxon>
    </lineage>
</organism>
<keyword evidence="3" id="KW-0813">Transport</keyword>
<gene>
    <name evidence="8" type="ORF">BJ508DRAFT_37941</name>
</gene>